<dbReference type="InterPro" id="IPR029069">
    <property type="entry name" value="HotDog_dom_sf"/>
</dbReference>
<dbReference type="PANTHER" id="PTHR21660">
    <property type="entry name" value="THIOESTERASE SUPERFAMILY MEMBER-RELATED"/>
    <property type="match status" value="1"/>
</dbReference>
<dbReference type="Gene3D" id="3.10.129.10">
    <property type="entry name" value="Hotdog Thioesterase"/>
    <property type="match status" value="1"/>
</dbReference>
<dbReference type="Pfam" id="PF03061">
    <property type="entry name" value="4HBT"/>
    <property type="match status" value="1"/>
</dbReference>
<dbReference type="GO" id="GO:0047617">
    <property type="term" value="F:fatty acyl-CoA hydrolase activity"/>
    <property type="evidence" value="ECO:0007669"/>
    <property type="project" value="InterPro"/>
</dbReference>
<proteinExistence type="inferred from homology"/>
<organism evidence="4">
    <name type="scientific">bioreactor metagenome</name>
    <dbReference type="NCBI Taxonomy" id="1076179"/>
    <lineage>
        <taxon>unclassified sequences</taxon>
        <taxon>metagenomes</taxon>
        <taxon>ecological metagenomes</taxon>
    </lineage>
</organism>
<comment type="similarity">
    <text evidence="1">Belongs to the thioesterase PaaI family.</text>
</comment>
<dbReference type="InterPro" id="IPR006683">
    <property type="entry name" value="Thioestr_dom"/>
</dbReference>
<gene>
    <name evidence="4" type="ORF">SDC9_35362</name>
</gene>
<keyword evidence="2" id="KW-0378">Hydrolase</keyword>
<accession>A0A644VDC3</accession>
<evidence type="ECO:0000256" key="2">
    <source>
        <dbReference type="ARBA" id="ARBA00022801"/>
    </source>
</evidence>
<evidence type="ECO:0000313" key="4">
    <source>
        <dbReference type="EMBL" id="MPL89328.1"/>
    </source>
</evidence>
<comment type="caution">
    <text evidence="4">The sequence shown here is derived from an EMBL/GenBank/DDBJ whole genome shotgun (WGS) entry which is preliminary data.</text>
</comment>
<evidence type="ECO:0000256" key="1">
    <source>
        <dbReference type="ARBA" id="ARBA00008324"/>
    </source>
</evidence>
<dbReference type="EMBL" id="VSSQ01000277">
    <property type="protein sequence ID" value="MPL89328.1"/>
    <property type="molecule type" value="Genomic_DNA"/>
</dbReference>
<name>A0A644VDC3_9ZZZZ</name>
<dbReference type="CDD" id="cd03443">
    <property type="entry name" value="PaaI_thioesterase"/>
    <property type="match status" value="1"/>
</dbReference>
<evidence type="ECO:0000259" key="3">
    <source>
        <dbReference type="Pfam" id="PF03061"/>
    </source>
</evidence>
<dbReference type="NCBIfam" id="TIGR00369">
    <property type="entry name" value="unchar_dom_1"/>
    <property type="match status" value="1"/>
</dbReference>
<feature type="domain" description="Thioesterase" evidence="3">
    <location>
        <begin position="80"/>
        <end position="151"/>
    </location>
</feature>
<dbReference type="InterPro" id="IPR039298">
    <property type="entry name" value="ACOT13"/>
</dbReference>
<dbReference type="SUPFAM" id="SSF54637">
    <property type="entry name" value="Thioesterase/thiol ester dehydrase-isomerase"/>
    <property type="match status" value="1"/>
</dbReference>
<reference evidence="4" key="1">
    <citation type="submission" date="2019-08" db="EMBL/GenBank/DDBJ databases">
        <authorList>
            <person name="Kucharzyk K."/>
            <person name="Murdoch R.W."/>
            <person name="Higgins S."/>
            <person name="Loffler F."/>
        </authorList>
    </citation>
    <scope>NUCLEOTIDE SEQUENCE</scope>
</reference>
<protein>
    <recommendedName>
        <fullName evidence="3">Thioesterase domain-containing protein</fullName>
    </recommendedName>
</protein>
<dbReference type="PANTHER" id="PTHR21660:SF1">
    <property type="entry name" value="ACYL-COENZYME A THIOESTERASE 13"/>
    <property type="match status" value="1"/>
</dbReference>
<sequence length="169" mass="18424">MLEYYSGPYLVLSVEAEKIANLLFLQRERMRMHEYAEKIASIGAAANPTFMTLGITPVSWGDGQAVLKMKASEKLHNGVGFLQGGFYVILADEAIALAVLAELDPGSGTTTISETTEFIRGTKDDEIFAVAKIIRKGRRIVFAEAEVRRGSVDGDLLSKTTASYLVTQC</sequence>
<dbReference type="InterPro" id="IPR003736">
    <property type="entry name" value="PAAI_dom"/>
</dbReference>
<dbReference type="AlphaFoldDB" id="A0A644VDC3"/>